<comment type="caution">
    <text evidence="1">The sequence shown here is derived from an EMBL/GenBank/DDBJ whole genome shotgun (WGS) entry which is preliminary data.</text>
</comment>
<gene>
    <name evidence="1" type="ORF">LCGC14_2050110</name>
</gene>
<dbReference type="SUPFAM" id="SSF53335">
    <property type="entry name" value="S-adenosyl-L-methionine-dependent methyltransferases"/>
    <property type="match status" value="1"/>
</dbReference>
<protein>
    <recommendedName>
        <fullName evidence="2">DNA methylase N-4/N-6 domain-containing protein</fullName>
    </recommendedName>
</protein>
<evidence type="ECO:0008006" key="2">
    <source>
        <dbReference type="Google" id="ProtNLM"/>
    </source>
</evidence>
<dbReference type="InterPro" id="IPR002052">
    <property type="entry name" value="DNA_methylase_N6_adenine_CS"/>
</dbReference>
<dbReference type="EMBL" id="LAZR01024213">
    <property type="protein sequence ID" value="KKL75917.1"/>
    <property type="molecule type" value="Genomic_DNA"/>
</dbReference>
<dbReference type="InterPro" id="IPR029063">
    <property type="entry name" value="SAM-dependent_MTases_sf"/>
</dbReference>
<name>A0A0F9HL95_9ZZZZ</name>
<evidence type="ECO:0000313" key="1">
    <source>
        <dbReference type="EMBL" id="KKL75917.1"/>
    </source>
</evidence>
<dbReference type="AlphaFoldDB" id="A0A0F9HL95"/>
<dbReference type="PROSITE" id="PS00092">
    <property type="entry name" value="N6_MTASE"/>
    <property type="match status" value="1"/>
</dbReference>
<reference evidence="1" key="1">
    <citation type="journal article" date="2015" name="Nature">
        <title>Complex archaea that bridge the gap between prokaryotes and eukaryotes.</title>
        <authorList>
            <person name="Spang A."/>
            <person name="Saw J.H."/>
            <person name="Jorgensen S.L."/>
            <person name="Zaremba-Niedzwiedzka K."/>
            <person name="Martijn J."/>
            <person name="Lind A.E."/>
            <person name="van Eijk R."/>
            <person name="Schleper C."/>
            <person name="Guy L."/>
            <person name="Ettema T.J."/>
        </authorList>
    </citation>
    <scope>NUCLEOTIDE SEQUENCE</scope>
</reference>
<sequence length="241" mass="26696">MAFRIIQADCLEELAGLDPVDAVVTDPPYGLSFMGKDWDHGIPGVRFWKAINAAMKPGAHLLAFGGTRTFHRLACAIEDADFEIRDCIMWVYGTGFPKSLNVSKAIDKWRAGNDVLRPWLKSLGSREEIAAAARVTPRQVDHWLGENTPCPQTLTEKRFILLCEHFDTVPPWADEMYEKVGKKLGKITHGRSGGDDFAKVPGSKASPRTVVHTATATDEAKQWDGWGTALKPAWEPIIVAR</sequence>
<dbReference type="GO" id="GO:0003676">
    <property type="term" value="F:nucleic acid binding"/>
    <property type="evidence" value="ECO:0007669"/>
    <property type="project" value="InterPro"/>
</dbReference>
<accession>A0A0F9HL95</accession>
<dbReference type="GO" id="GO:0032259">
    <property type="term" value="P:methylation"/>
    <property type="evidence" value="ECO:0007669"/>
    <property type="project" value="InterPro"/>
</dbReference>
<dbReference type="GO" id="GO:0008168">
    <property type="term" value="F:methyltransferase activity"/>
    <property type="evidence" value="ECO:0007669"/>
    <property type="project" value="InterPro"/>
</dbReference>
<dbReference type="Gene3D" id="3.40.50.150">
    <property type="entry name" value="Vaccinia Virus protein VP39"/>
    <property type="match status" value="1"/>
</dbReference>
<organism evidence="1">
    <name type="scientific">marine sediment metagenome</name>
    <dbReference type="NCBI Taxonomy" id="412755"/>
    <lineage>
        <taxon>unclassified sequences</taxon>
        <taxon>metagenomes</taxon>
        <taxon>ecological metagenomes</taxon>
    </lineage>
</organism>
<proteinExistence type="predicted"/>
<feature type="non-terminal residue" evidence="1">
    <location>
        <position position="241"/>
    </location>
</feature>